<comment type="caution">
    <text evidence="1">The sequence shown here is derived from an EMBL/GenBank/DDBJ whole genome shotgun (WGS) entry which is preliminary data.</text>
</comment>
<dbReference type="OrthoDB" id="10587633at2759"/>
<dbReference type="AlphaFoldDB" id="A0A1Z5JHW1"/>
<dbReference type="InParanoid" id="A0A1Z5JHW1"/>
<protein>
    <submittedName>
        <fullName evidence="1">Uncharacterized protein</fullName>
    </submittedName>
</protein>
<evidence type="ECO:0000313" key="1">
    <source>
        <dbReference type="EMBL" id="GAX13516.1"/>
    </source>
</evidence>
<evidence type="ECO:0000313" key="2">
    <source>
        <dbReference type="Proteomes" id="UP000198406"/>
    </source>
</evidence>
<proteinExistence type="predicted"/>
<name>A0A1Z5JHW1_FISSO</name>
<sequence length="210" mass="24423">MKYTISLLSFDEHLHRFDKGLHIHCAEGHSQPAIVNDLQVEESGVLHDWMLQYEEWLSEQKQHVAKKGHPLFASIEKLHEFNTKGIQLVEDLRTVLHEHGLQGQIQVEDFRPLYSNIEVGNSPCAWWHVRDKNYGFIVPIQHLPVSNDLKSRLMAWRVHKSKEWSNENRMDFLSEEGHDLEHLICQELNGLAPDNQVPLQEPSVLTTHAH</sequence>
<accession>A0A1Z5JHW1</accession>
<dbReference type="EMBL" id="BDSP01000069">
    <property type="protein sequence ID" value="GAX13516.1"/>
    <property type="molecule type" value="Genomic_DNA"/>
</dbReference>
<dbReference type="Proteomes" id="UP000198406">
    <property type="component" value="Unassembled WGS sequence"/>
</dbReference>
<gene>
    <name evidence="1" type="ORF">FisN_27Lu012</name>
</gene>
<keyword evidence="2" id="KW-1185">Reference proteome</keyword>
<reference evidence="1 2" key="1">
    <citation type="journal article" date="2015" name="Plant Cell">
        <title>Oil accumulation by the oleaginous diatom Fistulifera solaris as revealed by the genome and transcriptome.</title>
        <authorList>
            <person name="Tanaka T."/>
            <person name="Maeda Y."/>
            <person name="Veluchamy A."/>
            <person name="Tanaka M."/>
            <person name="Abida H."/>
            <person name="Marechal E."/>
            <person name="Bowler C."/>
            <person name="Muto M."/>
            <person name="Sunaga Y."/>
            <person name="Tanaka M."/>
            <person name="Yoshino T."/>
            <person name="Taniguchi T."/>
            <person name="Fukuda Y."/>
            <person name="Nemoto M."/>
            <person name="Matsumoto M."/>
            <person name="Wong P.S."/>
            <person name="Aburatani S."/>
            <person name="Fujibuchi W."/>
        </authorList>
    </citation>
    <scope>NUCLEOTIDE SEQUENCE [LARGE SCALE GENOMIC DNA]</scope>
    <source>
        <strain evidence="1 2">JPCC DA0580</strain>
    </source>
</reference>
<organism evidence="1 2">
    <name type="scientific">Fistulifera solaris</name>
    <name type="common">Oleaginous diatom</name>
    <dbReference type="NCBI Taxonomy" id="1519565"/>
    <lineage>
        <taxon>Eukaryota</taxon>
        <taxon>Sar</taxon>
        <taxon>Stramenopiles</taxon>
        <taxon>Ochrophyta</taxon>
        <taxon>Bacillariophyta</taxon>
        <taxon>Bacillariophyceae</taxon>
        <taxon>Bacillariophycidae</taxon>
        <taxon>Naviculales</taxon>
        <taxon>Naviculaceae</taxon>
        <taxon>Fistulifera</taxon>
    </lineage>
</organism>